<keyword evidence="3" id="KW-1185">Reference proteome</keyword>
<dbReference type="InParanoid" id="A0A0V0QRL3"/>
<evidence type="ECO:0000313" key="3">
    <source>
        <dbReference type="Proteomes" id="UP000054937"/>
    </source>
</evidence>
<sequence length="154" mass="18242">MEKSKQKIHRFHWLPYFIGWSVVLDEDIQKKKKCTNDHNLGAAGKLPGKNFMPGKITRFQKLIPEQVRKQLENNTPEKVAAFKKDILQQVEKVFHNSEEKLLQALNKQKKNIIQQFEILLEKVNIHQLYDIEPLKQAIQNYLSIFIKSLKYFLL</sequence>
<evidence type="ECO:0000313" key="2">
    <source>
        <dbReference type="EMBL" id="KRX04833.1"/>
    </source>
</evidence>
<evidence type="ECO:0000256" key="1">
    <source>
        <dbReference type="SAM" id="Coils"/>
    </source>
</evidence>
<proteinExistence type="predicted"/>
<protein>
    <submittedName>
        <fullName evidence="2">Uncharacterized protein</fullName>
    </submittedName>
</protein>
<reference evidence="2 3" key="1">
    <citation type="journal article" date="2015" name="Sci. Rep.">
        <title>Genome of the facultative scuticociliatosis pathogen Pseudocohnilembus persalinus provides insight into its virulence through horizontal gene transfer.</title>
        <authorList>
            <person name="Xiong J."/>
            <person name="Wang G."/>
            <person name="Cheng J."/>
            <person name="Tian M."/>
            <person name="Pan X."/>
            <person name="Warren A."/>
            <person name="Jiang C."/>
            <person name="Yuan D."/>
            <person name="Miao W."/>
        </authorList>
    </citation>
    <scope>NUCLEOTIDE SEQUENCE [LARGE SCALE GENOMIC DNA]</scope>
    <source>
        <strain evidence="2">36N120E</strain>
    </source>
</reference>
<organism evidence="2 3">
    <name type="scientific">Pseudocohnilembus persalinus</name>
    <name type="common">Ciliate</name>
    <dbReference type="NCBI Taxonomy" id="266149"/>
    <lineage>
        <taxon>Eukaryota</taxon>
        <taxon>Sar</taxon>
        <taxon>Alveolata</taxon>
        <taxon>Ciliophora</taxon>
        <taxon>Intramacronucleata</taxon>
        <taxon>Oligohymenophorea</taxon>
        <taxon>Scuticociliatia</taxon>
        <taxon>Philasterida</taxon>
        <taxon>Pseudocohnilembidae</taxon>
        <taxon>Pseudocohnilembus</taxon>
    </lineage>
</organism>
<keyword evidence="1" id="KW-0175">Coiled coil</keyword>
<name>A0A0V0QRL3_PSEPJ</name>
<dbReference type="EMBL" id="LDAU01000110">
    <property type="protein sequence ID" value="KRX04833.1"/>
    <property type="molecule type" value="Genomic_DNA"/>
</dbReference>
<dbReference type="AlphaFoldDB" id="A0A0V0QRL3"/>
<accession>A0A0V0QRL3</accession>
<feature type="coiled-coil region" evidence="1">
    <location>
        <begin position="87"/>
        <end position="122"/>
    </location>
</feature>
<gene>
    <name evidence="2" type="ORF">PPERSA_06467</name>
</gene>
<comment type="caution">
    <text evidence="2">The sequence shown here is derived from an EMBL/GenBank/DDBJ whole genome shotgun (WGS) entry which is preliminary data.</text>
</comment>
<dbReference type="Proteomes" id="UP000054937">
    <property type="component" value="Unassembled WGS sequence"/>
</dbReference>